<evidence type="ECO:0000313" key="2">
    <source>
        <dbReference type="Proteomes" id="UP000814128"/>
    </source>
</evidence>
<reference evidence="1" key="1">
    <citation type="submission" date="2021-02" db="EMBL/GenBank/DDBJ databases">
        <authorList>
            <consortium name="DOE Joint Genome Institute"/>
            <person name="Ahrendt S."/>
            <person name="Looney B.P."/>
            <person name="Miyauchi S."/>
            <person name="Morin E."/>
            <person name="Drula E."/>
            <person name="Courty P.E."/>
            <person name="Chicoki N."/>
            <person name="Fauchery L."/>
            <person name="Kohler A."/>
            <person name="Kuo A."/>
            <person name="Labutti K."/>
            <person name="Pangilinan J."/>
            <person name="Lipzen A."/>
            <person name="Riley R."/>
            <person name="Andreopoulos W."/>
            <person name="He G."/>
            <person name="Johnson J."/>
            <person name="Barry K.W."/>
            <person name="Grigoriev I.V."/>
            <person name="Nagy L."/>
            <person name="Hibbett D."/>
            <person name="Henrissat B."/>
            <person name="Matheny P.B."/>
            <person name="Labbe J."/>
            <person name="Martin F."/>
        </authorList>
    </citation>
    <scope>NUCLEOTIDE SEQUENCE</scope>
    <source>
        <strain evidence="1">EC-137</strain>
    </source>
</reference>
<accession>A0ACB8QIN2</accession>
<keyword evidence="2" id="KW-1185">Reference proteome</keyword>
<reference evidence="1" key="2">
    <citation type="journal article" date="2022" name="New Phytol.">
        <title>Evolutionary transition to the ectomycorrhizal habit in the genomes of a hyperdiverse lineage of mushroom-forming fungi.</title>
        <authorList>
            <person name="Looney B."/>
            <person name="Miyauchi S."/>
            <person name="Morin E."/>
            <person name="Drula E."/>
            <person name="Courty P.E."/>
            <person name="Kohler A."/>
            <person name="Kuo A."/>
            <person name="LaButti K."/>
            <person name="Pangilinan J."/>
            <person name="Lipzen A."/>
            <person name="Riley R."/>
            <person name="Andreopoulos W."/>
            <person name="He G."/>
            <person name="Johnson J."/>
            <person name="Nolan M."/>
            <person name="Tritt A."/>
            <person name="Barry K.W."/>
            <person name="Grigoriev I.V."/>
            <person name="Nagy L.G."/>
            <person name="Hibbett D."/>
            <person name="Henrissat B."/>
            <person name="Matheny P.B."/>
            <person name="Labbe J."/>
            <person name="Martin F.M."/>
        </authorList>
    </citation>
    <scope>NUCLEOTIDE SEQUENCE</scope>
    <source>
        <strain evidence="1">EC-137</strain>
    </source>
</reference>
<gene>
    <name evidence="1" type="ORF">K488DRAFT_52013</name>
</gene>
<sequence length="2044" mass="224973">MASALATQLAQGASLNSGLLLERTRRKPTESYLFTGQDANQHDLESLQALGLNAFIQLRQLNSSLSPFEDAFFSDASKHVDRTLLPGDEGRDLDGKVRAFLPMLGKNLMEIPTGRVLEWMVRRFRVHEFNVEDVLALFLPYHESPHFAKMVTILHIPPSSTWSFLNAHKSAAQSVQRQALVSEMLRSVDVTRFVASLLPSAAKAGHAHRTLVSFHTGVLLDFISRSKAMDANNSAILLPSIIESMKAVSGKSENVALSKDIILSGYLLLAAFSQKCHLTAQAVSAILSSMASGANKVAPQQFITAVLSVVNPQDILSSLPALVIKRMLAFKDLPQLLEQTFEWTGSEKLLQPLTSGLVMSTQEETSDALKSLLMSSKTPLDVLRHAIEQLLKDSLKDTPSAHTRDLLLVIYQRHQELLDQIAQGFIKEDETKQDALEELLFGLSMKPSGKTKDIDAVVASMDASVTIRVGAVADLYKRLSKPSKLGPSEAESIGAALLARIRDPQRSVVEALYAKPGMLAPLALDDLQTYTAVLLDALPKCEKVVLRLHLDFLLRHVGARSSPEASRELFEMVLFPCLLFSRDRQTGHIASELLADVSNSSTSGLTRYELLDGYVETLESVREGSKVPSAKMNIAVASRMAGAVLMSDNRENHVSFLLERTSGLDPHARALAHLVLRALFGQMPSEEQVAVGRRILDTVSVKSLQSLEDLGDDVISGLSDDALGKIVSSKPMRPSTLAWLQVSFLSSLATIVRPPGSLTMIQQVRHPMPIFPFAKSDSPGSHYVRLLRAVYALMNAAQLPSALMTHTLRSLFSSLGKDTLAFLAGTWLLNDQTEPLHGRLRHTSLAHAYAFLAAHEYTDHTVDFQTIVPALLVALQDNDALVRQAAAHCVAALDKVCQASQVSAVYAFDTVYGEASKELQYLDWEDVQRYVGWLCAERLHFVNDALAVRVYHRNALSQSDSKKIKKKLAYQQRVLCFILSHALACGIPSTKISLICLVQGVSSPLKARTLLTTLLDLGAQDRFEALKPIFGGRTDEFAALIVDVIDGSSVADLKNPSGQLWEAYIGLVRFLCRDGAPQTPKDKLLQNMHSEIIDELSPERTFELARVLLSLASGEAEMTMLRSVLEKITQNVQLVIRLLTALQPAVADAAQRASKRAKIDAHQGQDASPSFTELSTLAEVLSNAPLLGSLELVTALLETLSKVIHTEVMTRSESLYIQQRLMAAVERSASKITVSITTSLRLDVLVDIIRLSDSPQTSNQALLLLSTLAKLSPDTVLHNVMPVFTFMGSNVFHRDDSYSFRVIQKTVDSIIPVMVSSLSDKRHEHLDLLLGARDLVRVFTDAANHIPRHRRTQFFIHFIDVLGSDTFLGLVCMLLIGKHTNRIVRQQGEDLRSTLNLALSLVQHYPAATQLHAMRDLLEEAQRLLAHAVGPQEEHRVVLDVTHDDEQNTQATALLRRRAQAIVVFAGHVADQTPTIFSDSTVPKNAVDQLLANLLGLVQSSEAQQDVKDVRAAGRVALMHYLRAMPAVQFVASIATILEVPKPSVQLEAVKLLADRITLVVDYARKAASANIIKIVQQLNGLLSSPVQDLTGPVLLAIRALSSSAVEGEENTFMGTVPLIIAELRDRQNTEEAVAALVPLSVKLGPRIIPFFHDLLREIVALLRESLEATSDATKDISNNALDVLRALFSNVPGFWGGSELTAIFLLYLDSRSSLHIGESLRTFVRSIAKKASSQVLFPAVFDVWPALENVEANHADQLEAYFELLRRVLHAATRPVALENTRPVFKLVLDGLDARRRLPDVSIPRVENTVIAAFVELVTKLNETVFRPLFRRLFDWAFGNDAAEERKIAFLNTYRVLLDFFKSLMTPYLSVVLPPLLSLLQQLAEAQEIDEELWAAALDMLSKSLVVDEGGANELVFWREDKLSQVIPALVLQTPLASTLSLEPFAHALDALVSTLSDDAQLKSFNLSLLMHTRDEEARVRLGALRAAAKLWDVHGDKLMGFSGETATFIAECAEDENDEVVRATRVLKEAVERASGERFDTL</sequence>
<dbReference type="EMBL" id="MU273579">
    <property type="protein sequence ID" value="KAI0031465.1"/>
    <property type="molecule type" value="Genomic_DNA"/>
</dbReference>
<organism evidence="1 2">
    <name type="scientific">Vararia minispora EC-137</name>
    <dbReference type="NCBI Taxonomy" id="1314806"/>
    <lineage>
        <taxon>Eukaryota</taxon>
        <taxon>Fungi</taxon>
        <taxon>Dikarya</taxon>
        <taxon>Basidiomycota</taxon>
        <taxon>Agaricomycotina</taxon>
        <taxon>Agaricomycetes</taxon>
        <taxon>Russulales</taxon>
        <taxon>Lachnocladiaceae</taxon>
        <taxon>Vararia</taxon>
    </lineage>
</organism>
<proteinExistence type="predicted"/>
<name>A0ACB8QIN2_9AGAM</name>
<dbReference type="Proteomes" id="UP000814128">
    <property type="component" value="Unassembled WGS sequence"/>
</dbReference>
<protein>
    <submittedName>
        <fullName evidence="1">Uncharacterized protein</fullName>
    </submittedName>
</protein>
<evidence type="ECO:0000313" key="1">
    <source>
        <dbReference type="EMBL" id="KAI0031465.1"/>
    </source>
</evidence>
<comment type="caution">
    <text evidence="1">The sequence shown here is derived from an EMBL/GenBank/DDBJ whole genome shotgun (WGS) entry which is preliminary data.</text>
</comment>